<dbReference type="AlphaFoldDB" id="G9PG99"/>
<keyword evidence="1" id="KW-0238">DNA-binding</keyword>
<reference evidence="3 4" key="1">
    <citation type="submission" date="2011-10" db="EMBL/GenBank/DDBJ databases">
        <title>The Genome Sequence of Actinomyces graevenitzii C83.</title>
        <authorList>
            <consortium name="The Broad Institute Genome Sequencing Platform"/>
            <consortium name="The Broad Institute Genome Sequencing Center for Infectious Disease"/>
            <person name="Earl A."/>
            <person name="Ward D."/>
            <person name="Feldgarden M."/>
            <person name="Gevers D."/>
            <person name="Sibley C.D."/>
            <person name="Field T.R."/>
            <person name="Grinwis M."/>
            <person name="Eshaghurshan C.S."/>
            <person name="Surette M.G."/>
            <person name="Young S.K."/>
            <person name="Zeng Q."/>
            <person name="Gargeya S."/>
            <person name="Fitzgerald M."/>
            <person name="Haas B."/>
            <person name="Abouelleil A."/>
            <person name="Alvarado L."/>
            <person name="Arachchi H.M."/>
            <person name="Berlin A."/>
            <person name="Brown A."/>
            <person name="Chapman S.B."/>
            <person name="Chen Z."/>
            <person name="Dunbar C."/>
            <person name="Freedman E."/>
            <person name="Gearin G."/>
            <person name="Goldberg J."/>
            <person name="Griggs A."/>
            <person name="Gujja S."/>
            <person name="Heiman D."/>
            <person name="Howarth C."/>
            <person name="Larson L."/>
            <person name="Lui A."/>
            <person name="MacDonald P.J.P."/>
            <person name="Montmayeur A."/>
            <person name="Murphy C."/>
            <person name="Neiman D."/>
            <person name="Pearson M."/>
            <person name="Priest M."/>
            <person name="Roberts A."/>
            <person name="Saif S."/>
            <person name="Shea T."/>
            <person name="Shenoy N."/>
            <person name="Sisk P."/>
            <person name="Stolte C."/>
            <person name="Sykes S."/>
            <person name="Wortman J."/>
            <person name="Nusbaum C."/>
            <person name="Birren B."/>
        </authorList>
    </citation>
    <scope>NUCLEOTIDE SEQUENCE [LARGE SCALE GENOMIC DNA]</scope>
    <source>
        <strain evidence="3 4">C83</strain>
    </source>
</reference>
<dbReference type="GO" id="GO:0003700">
    <property type="term" value="F:DNA-binding transcription factor activity"/>
    <property type="evidence" value="ECO:0007669"/>
    <property type="project" value="InterPro"/>
</dbReference>
<dbReference type="PATRIC" id="fig|435830.3.peg.1178"/>
<dbReference type="SMART" id="SM00422">
    <property type="entry name" value="HTH_MERR"/>
    <property type="match status" value="1"/>
</dbReference>
<evidence type="ECO:0000259" key="2">
    <source>
        <dbReference type="PROSITE" id="PS50937"/>
    </source>
</evidence>
<sequence length="132" mass="14882">MKRRGQGIGSLEPDAHHRAVYVVSVAAQMAGMHPQTLRQYDRLGLVSPKRSRGRGRRYSYSDVEKLRYIQTLSQAGINLEGIRRILLLEEQNAALQAENRILRWRINAGARVFAAGSDGEVQVTVQRGSRRN</sequence>
<dbReference type="Gene3D" id="1.10.1660.10">
    <property type="match status" value="1"/>
</dbReference>
<evidence type="ECO:0000256" key="1">
    <source>
        <dbReference type="ARBA" id="ARBA00023125"/>
    </source>
</evidence>
<evidence type="ECO:0000313" key="4">
    <source>
        <dbReference type="Proteomes" id="UP000003822"/>
    </source>
</evidence>
<name>G9PG99_9ACTO</name>
<dbReference type="NCBIfam" id="NF047375">
    <property type="entry name" value="HeatShock_HspR"/>
    <property type="match status" value="1"/>
</dbReference>
<proteinExistence type="predicted"/>
<keyword evidence="4" id="KW-1185">Reference proteome</keyword>
<dbReference type="InterPro" id="IPR047057">
    <property type="entry name" value="MerR_fam"/>
</dbReference>
<dbReference type="Proteomes" id="UP000003822">
    <property type="component" value="Unassembled WGS sequence"/>
</dbReference>
<accession>G9PG99</accession>
<dbReference type="Pfam" id="PF13411">
    <property type="entry name" value="MerR_1"/>
    <property type="match status" value="1"/>
</dbReference>
<dbReference type="InterPro" id="IPR000551">
    <property type="entry name" value="MerR-type_HTH_dom"/>
</dbReference>
<dbReference type="PROSITE" id="PS50937">
    <property type="entry name" value="HTH_MERR_2"/>
    <property type="match status" value="1"/>
</dbReference>
<gene>
    <name evidence="3" type="ORF">HMPREF0045_01221</name>
</gene>
<evidence type="ECO:0000313" key="3">
    <source>
        <dbReference type="EMBL" id="EHM88110.1"/>
    </source>
</evidence>
<protein>
    <recommendedName>
        <fullName evidence="2">HTH merR-type domain-containing protein</fullName>
    </recommendedName>
</protein>
<dbReference type="EMBL" id="ACRN01000008">
    <property type="protein sequence ID" value="EHM88110.1"/>
    <property type="molecule type" value="Genomic_DNA"/>
</dbReference>
<feature type="domain" description="HTH merR-type" evidence="2">
    <location>
        <begin position="20"/>
        <end position="88"/>
    </location>
</feature>
<organism evidence="3 4">
    <name type="scientific">Actinomyces graevenitzii C83</name>
    <dbReference type="NCBI Taxonomy" id="435830"/>
    <lineage>
        <taxon>Bacteria</taxon>
        <taxon>Bacillati</taxon>
        <taxon>Actinomycetota</taxon>
        <taxon>Actinomycetes</taxon>
        <taxon>Actinomycetales</taxon>
        <taxon>Actinomycetaceae</taxon>
        <taxon>Actinomyces</taxon>
    </lineage>
</organism>
<dbReference type="eggNOG" id="COG0789">
    <property type="taxonomic scope" value="Bacteria"/>
</dbReference>
<dbReference type="STRING" id="435830.HMPREF0045_01221"/>
<dbReference type="SUPFAM" id="SSF46955">
    <property type="entry name" value="Putative DNA-binding domain"/>
    <property type="match status" value="1"/>
</dbReference>
<comment type="caution">
    <text evidence="3">The sequence shown here is derived from an EMBL/GenBank/DDBJ whole genome shotgun (WGS) entry which is preliminary data.</text>
</comment>
<dbReference type="PANTHER" id="PTHR30204">
    <property type="entry name" value="REDOX-CYCLING DRUG-SENSING TRANSCRIPTIONAL ACTIVATOR SOXR"/>
    <property type="match status" value="1"/>
</dbReference>
<dbReference type="PRINTS" id="PR00040">
    <property type="entry name" value="HTHMERR"/>
</dbReference>
<dbReference type="HOGENOM" id="CLU_060077_7_1_11"/>
<dbReference type="PANTHER" id="PTHR30204:SF58">
    <property type="entry name" value="HTH-TYPE TRANSCRIPTIONAL REGULATOR YFMP"/>
    <property type="match status" value="1"/>
</dbReference>
<dbReference type="InterPro" id="IPR009061">
    <property type="entry name" value="DNA-bd_dom_put_sf"/>
</dbReference>
<dbReference type="GO" id="GO:0003677">
    <property type="term" value="F:DNA binding"/>
    <property type="evidence" value="ECO:0007669"/>
    <property type="project" value="UniProtKB-KW"/>
</dbReference>